<dbReference type="PROSITE" id="PS00211">
    <property type="entry name" value="ABC_TRANSPORTER_1"/>
    <property type="match status" value="1"/>
</dbReference>
<protein>
    <submittedName>
        <fullName evidence="6">Heme ABC exporter ATP-binding protein CcmA</fullName>
    </submittedName>
</protein>
<dbReference type="SMART" id="SM00382">
    <property type="entry name" value="AAA"/>
    <property type="match status" value="1"/>
</dbReference>
<dbReference type="Gene3D" id="3.40.50.300">
    <property type="entry name" value="P-loop containing nucleotide triphosphate hydrolases"/>
    <property type="match status" value="1"/>
</dbReference>
<dbReference type="InterPro" id="IPR005895">
    <property type="entry name" value="ABC_transptr_haem_export_CcmA"/>
</dbReference>
<evidence type="ECO:0000256" key="4">
    <source>
        <dbReference type="ARBA" id="ARBA00022840"/>
    </source>
</evidence>
<dbReference type="Pfam" id="PF00005">
    <property type="entry name" value="ABC_tran"/>
    <property type="match status" value="1"/>
</dbReference>
<organism evidence="6">
    <name type="scientific">Deinococcus sp. VB142</name>
    <dbReference type="NCBI Taxonomy" id="3112952"/>
    <lineage>
        <taxon>Bacteria</taxon>
        <taxon>Thermotogati</taxon>
        <taxon>Deinococcota</taxon>
        <taxon>Deinococci</taxon>
        <taxon>Deinococcales</taxon>
        <taxon>Deinococcaceae</taxon>
        <taxon>Deinococcus</taxon>
    </lineage>
</organism>
<dbReference type="SUPFAM" id="SSF52540">
    <property type="entry name" value="P-loop containing nucleoside triphosphate hydrolases"/>
    <property type="match status" value="1"/>
</dbReference>
<keyword evidence="3" id="KW-0201">Cytochrome c-type biogenesis</keyword>
<reference evidence="6" key="1">
    <citation type="submission" date="2024-03" db="EMBL/GenBank/DDBJ databases">
        <title>Deinococcus weizhi sp. nov., isolated from human skin.</title>
        <authorList>
            <person name="Wei Z."/>
            <person name="Tian F."/>
            <person name="Yang C."/>
            <person name="Xin L.T."/>
            <person name="Wen Z.J."/>
            <person name="Lan K.C."/>
            <person name="Yu L."/>
            <person name="Zhe W."/>
            <person name="Dan F.D."/>
            <person name="Jun W."/>
            <person name="Rui Z."/>
            <person name="Yong X.J."/>
            <person name="Ting Y."/>
            <person name="Wei X."/>
            <person name="Xu Z.G."/>
            <person name="Xin Z."/>
            <person name="Dong F.G."/>
            <person name="Ni X.M."/>
            <person name="Zheng M.G."/>
            <person name="Chun Y."/>
            <person name="Qian W.X."/>
        </authorList>
    </citation>
    <scope>NUCLEOTIDE SEQUENCE</scope>
    <source>
        <strain evidence="6">VB142</strain>
    </source>
</reference>
<dbReference type="PROSITE" id="PS50893">
    <property type="entry name" value="ABC_TRANSPORTER_2"/>
    <property type="match status" value="1"/>
</dbReference>
<dbReference type="PANTHER" id="PTHR42939:SF1">
    <property type="entry name" value="ABC TRANSPORTER ATP-BINDING PROTEIN ALBC-RELATED"/>
    <property type="match status" value="1"/>
</dbReference>
<feature type="domain" description="ABC transporter" evidence="5">
    <location>
        <begin position="9"/>
        <end position="212"/>
    </location>
</feature>
<proteinExistence type="predicted"/>
<name>A0AAU6Q556_9DEIO</name>
<sequence>MSAAPPPALQLAHVARKFGPQFVLRDVTLDLPVGEVGVLFGGNGAGKTTLLRVVAGLLSPSRGEGRVFGYDLKDKRSVREHVFFMTEGGGLYADLTAAENLDFTARMYGLAPRSAEMLERVGLGGAGGKRARELSSGMRKRLQLARMLLAPTPLLLLDEPFANLDTAGKDAVLTHLRAAQSEGKTILFSSHEPELAGQVATRALSLEGGVLA</sequence>
<dbReference type="AlphaFoldDB" id="A0AAU6Q556"/>
<evidence type="ECO:0000256" key="3">
    <source>
        <dbReference type="ARBA" id="ARBA00022748"/>
    </source>
</evidence>
<keyword evidence="2" id="KW-0547">Nucleotide-binding</keyword>
<keyword evidence="1" id="KW-0813">Transport</keyword>
<accession>A0AAU6Q556</accession>
<evidence type="ECO:0000256" key="1">
    <source>
        <dbReference type="ARBA" id="ARBA00022448"/>
    </source>
</evidence>
<dbReference type="GO" id="GO:0017004">
    <property type="term" value="P:cytochrome complex assembly"/>
    <property type="evidence" value="ECO:0007669"/>
    <property type="project" value="UniProtKB-KW"/>
</dbReference>
<dbReference type="GO" id="GO:0005524">
    <property type="term" value="F:ATP binding"/>
    <property type="evidence" value="ECO:0007669"/>
    <property type="project" value="UniProtKB-KW"/>
</dbReference>
<dbReference type="InterPro" id="IPR003593">
    <property type="entry name" value="AAA+_ATPase"/>
</dbReference>
<evidence type="ECO:0000259" key="5">
    <source>
        <dbReference type="PROSITE" id="PS50893"/>
    </source>
</evidence>
<evidence type="ECO:0000313" key="6">
    <source>
        <dbReference type="EMBL" id="WYF45673.1"/>
    </source>
</evidence>
<dbReference type="InterPro" id="IPR017871">
    <property type="entry name" value="ABC_transporter-like_CS"/>
</dbReference>
<keyword evidence="4 6" id="KW-0067">ATP-binding</keyword>
<dbReference type="GO" id="GO:0016887">
    <property type="term" value="F:ATP hydrolysis activity"/>
    <property type="evidence" value="ECO:0007669"/>
    <property type="project" value="InterPro"/>
</dbReference>
<evidence type="ECO:0000256" key="2">
    <source>
        <dbReference type="ARBA" id="ARBA00022741"/>
    </source>
</evidence>
<dbReference type="PANTHER" id="PTHR42939">
    <property type="entry name" value="ABC TRANSPORTER ATP-BINDING PROTEIN ALBC-RELATED"/>
    <property type="match status" value="1"/>
</dbReference>
<dbReference type="InterPro" id="IPR027417">
    <property type="entry name" value="P-loop_NTPase"/>
</dbReference>
<gene>
    <name evidence="6" type="primary">ccmA</name>
    <name evidence="6" type="ORF">WDJ50_06035</name>
</gene>
<dbReference type="CDD" id="cd03230">
    <property type="entry name" value="ABC_DR_subfamily_A"/>
    <property type="match status" value="1"/>
</dbReference>
<dbReference type="NCBIfam" id="TIGR01189">
    <property type="entry name" value="ccmA"/>
    <property type="match status" value="1"/>
</dbReference>
<dbReference type="GO" id="GO:0022857">
    <property type="term" value="F:transmembrane transporter activity"/>
    <property type="evidence" value="ECO:0007669"/>
    <property type="project" value="InterPro"/>
</dbReference>
<dbReference type="RefSeq" id="WP_339096984.1">
    <property type="nucleotide sequence ID" value="NZ_CP149782.1"/>
</dbReference>
<dbReference type="EMBL" id="CP149782">
    <property type="protein sequence ID" value="WYF45673.1"/>
    <property type="molecule type" value="Genomic_DNA"/>
</dbReference>
<dbReference type="InterPro" id="IPR051782">
    <property type="entry name" value="ABC_Transporter_VariousFunc"/>
</dbReference>
<dbReference type="InterPro" id="IPR003439">
    <property type="entry name" value="ABC_transporter-like_ATP-bd"/>
</dbReference>